<evidence type="ECO:0000313" key="3">
    <source>
        <dbReference type="Proteomes" id="UP000745764"/>
    </source>
</evidence>
<dbReference type="InterPro" id="IPR000182">
    <property type="entry name" value="GNAT_dom"/>
</dbReference>
<reference evidence="2" key="1">
    <citation type="submission" date="2020-06" db="EMBL/GenBank/DDBJ databases">
        <authorList>
            <person name="Onetto C."/>
        </authorList>
    </citation>
    <scope>NUCLEOTIDE SEQUENCE</scope>
</reference>
<dbReference type="PANTHER" id="PTHR42791:SF2">
    <property type="entry name" value="N-ACETYLTRANSFERASE DOMAIN-CONTAINING PROTEIN"/>
    <property type="match status" value="1"/>
</dbReference>
<feature type="domain" description="N-acetyltransferase" evidence="1">
    <location>
        <begin position="66"/>
        <end position="237"/>
    </location>
</feature>
<dbReference type="InterPro" id="IPR052523">
    <property type="entry name" value="Trichothecene_AcTrans"/>
</dbReference>
<gene>
    <name evidence="2" type="ORF">AWRI4620_LOCUS1724</name>
</gene>
<evidence type="ECO:0000259" key="1">
    <source>
        <dbReference type="PROSITE" id="PS51186"/>
    </source>
</evidence>
<protein>
    <recommendedName>
        <fullName evidence="1">N-acetyltransferase domain-containing protein</fullName>
    </recommendedName>
</protein>
<dbReference type="OrthoDB" id="2115692at2759"/>
<dbReference type="Proteomes" id="UP000745764">
    <property type="component" value="Unassembled WGS sequence"/>
</dbReference>
<dbReference type="SUPFAM" id="SSF55729">
    <property type="entry name" value="Acyl-CoA N-acyltransferases (Nat)"/>
    <property type="match status" value="1"/>
</dbReference>
<accession>A0A9N8KB78</accession>
<dbReference type="PANTHER" id="PTHR42791">
    <property type="entry name" value="GNAT FAMILY ACETYLTRANSFERASE"/>
    <property type="match status" value="1"/>
</dbReference>
<dbReference type="Gene3D" id="3.40.630.30">
    <property type="match status" value="1"/>
</dbReference>
<dbReference type="GO" id="GO:0016747">
    <property type="term" value="F:acyltransferase activity, transferring groups other than amino-acyl groups"/>
    <property type="evidence" value="ECO:0007669"/>
    <property type="project" value="InterPro"/>
</dbReference>
<dbReference type="CDD" id="cd04301">
    <property type="entry name" value="NAT_SF"/>
    <property type="match status" value="1"/>
</dbReference>
<comment type="caution">
    <text evidence="2">The sequence shown here is derived from an EMBL/GenBank/DDBJ whole genome shotgun (WGS) entry which is preliminary data.</text>
</comment>
<dbReference type="PROSITE" id="PS51186">
    <property type="entry name" value="GNAT"/>
    <property type="match status" value="1"/>
</dbReference>
<dbReference type="InterPro" id="IPR016181">
    <property type="entry name" value="Acyl_CoA_acyltransferase"/>
</dbReference>
<keyword evidence="3" id="KW-1185">Reference proteome</keyword>
<organism evidence="2 3">
    <name type="scientific">Aureobasidium uvarum</name>
    <dbReference type="NCBI Taxonomy" id="2773716"/>
    <lineage>
        <taxon>Eukaryota</taxon>
        <taxon>Fungi</taxon>
        <taxon>Dikarya</taxon>
        <taxon>Ascomycota</taxon>
        <taxon>Pezizomycotina</taxon>
        <taxon>Dothideomycetes</taxon>
        <taxon>Dothideomycetidae</taxon>
        <taxon>Dothideales</taxon>
        <taxon>Saccotheciaceae</taxon>
        <taxon>Aureobasidium</taxon>
    </lineage>
</organism>
<sequence length="238" mass="26612">MSFSIKSVDVALAPSIAKAMVSARWAEPHWKALFESTTTPTQIVYDLSQRLPWNLINNRTTKRHQVAIDNATGQVVAYIRWILPTHLASTDPVVWPEAQVAEATPEDRAVYEQMFKAVSDDGKVQGMRMDLLEYLNTPLEEMDAKINEGGPFLCKLSLDYLTTATEYQRRGIGAMLLKAGLEVADAHGLRSYVTSSAAGAKLYQNHGYKTVETVTMDYSQFGGTEPVSDYFMIREPRQ</sequence>
<dbReference type="AlphaFoldDB" id="A0A9N8KB78"/>
<dbReference type="EMBL" id="CAINUL010000002">
    <property type="protein sequence ID" value="CAD0107469.1"/>
    <property type="molecule type" value="Genomic_DNA"/>
</dbReference>
<dbReference type="Pfam" id="PF13508">
    <property type="entry name" value="Acetyltransf_7"/>
    <property type="match status" value="1"/>
</dbReference>
<proteinExistence type="predicted"/>
<name>A0A9N8KB78_9PEZI</name>
<evidence type="ECO:0000313" key="2">
    <source>
        <dbReference type="EMBL" id="CAD0107469.1"/>
    </source>
</evidence>